<sequence>METPQTKRVSSYAAGPPWVFKGRALYQLHLVKAEIARKIIPKELKLVQAFGYTLGGIFLAHYDDSPAGMFDELVVIAGTVWNPPTSCAWAARVLVNSKDACNHGRKEIGLPSHLALFSQSAQIVDDQQHIKKNLFSKLLPKWAWQNNKCPKLREKLEMEISEEKDSLRKPFCHINTMGDVIEPKPQRTWRTPSIRMSLPSFSGCTEHQPQLLNYSCDVECRIRIVQPSKVLASDYQYCSHVYQSSSDATSNYKQITASRDTTENDAQSLVVSVLISKPILSLVFEHMKVHVKAPTLVKKKEQVKRERTYGTS</sequence>
<protein>
    <recommendedName>
        <fullName evidence="2">Protein NEOXANTHIN-DEFICIENT 1</fullName>
    </recommendedName>
</protein>
<dbReference type="InterPro" id="IPR039343">
    <property type="entry name" value="NDX1-like"/>
</dbReference>
<organism evidence="1">
    <name type="scientific">Picea sitchensis</name>
    <name type="common">Sitka spruce</name>
    <name type="synonym">Pinus sitchensis</name>
    <dbReference type="NCBI Taxonomy" id="3332"/>
    <lineage>
        <taxon>Eukaryota</taxon>
        <taxon>Viridiplantae</taxon>
        <taxon>Streptophyta</taxon>
        <taxon>Embryophyta</taxon>
        <taxon>Tracheophyta</taxon>
        <taxon>Spermatophyta</taxon>
        <taxon>Pinopsida</taxon>
        <taxon>Pinidae</taxon>
        <taxon>Conifers I</taxon>
        <taxon>Pinales</taxon>
        <taxon>Pinaceae</taxon>
        <taxon>Picea</taxon>
    </lineage>
</organism>
<dbReference type="PANTHER" id="PTHR35467">
    <property type="match status" value="1"/>
</dbReference>
<dbReference type="EMBL" id="EF676722">
    <property type="protein sequence ID" value="ABR16607.1"/>
    <property type="molecule type" value="mRNA"/>
</dbReference>
<name>B8LLS7_PICSI</name>
<evidence type="ECO:0000313" key="1">
    <source>
        <dbReference type="EMBL" id="ABR16607.1"/>
    </source>
</evidence>
<reference evidence="1" key="1">
    <citation type="submission" date="2007-06" db="EMBL/GenBank/DDBJ databases">
        <title>Full length cDNA sequences from Sitka Spruce (Picea sitchensis).</title>
        <authorList>
            <person name="Ralph S.G."/>
            <person name="Chun H.E."/>
            <person name="Liao N."/>
            <person name="Ali J."/>
            <person name="Reid K."/>
            <person name="Kolosova N."/>
            <person name="Cooper N."/>
            <person name="Cullis C."/>
            <person name="Jancsik S."/>
            <person name="Moore R."/>
            <person name="Mayo M."/>
            <person name="Wagner S."/>
            <person name="Holt R.A."/>
            <person name="Jones S.J.M."/>
            <person name="Marra M.A."/>
            <person name="Ritland C.E."/>
            <person name="Ritland K."/>
            <person name="Bohlmann J."/>
        </authorList>
    </citation>
    <scope>NUCLEOTIDE SEQUENCE</scope>
    <source>
        <tissue evidence="1">Green portion of the leader tissue</tissue>
    </source>
</reference>
<proteinExistence type="evidence at transcript level"/>
<dbReference type="InterPro" id="IPR023375">
    <property type="entry name" value="ADC_dom_sf"/>
</dbReference>
<accession>B8LLS7</accession>
<dbReference type="PANTHER" id="PTHR35467:SF2">
    <property type="entry name" value="PROTEIN NEOXANTHIN-DEFICIENT 1"/>
    <property type="match status" value="1"/>
</dbReference>
<dbReference type="AlphaFoldDB" id="B8LLS7"/>
<evidence type="ECO:0008006" key="2">
    <source>
        <dbReference type="Google" id="ProtNLM"/>
    </source>
</evidence>
<dbReference type="Gene3D" id="2.40.400.10">
    <property type="entry name" value="Acetoacetate decarboxylase-like"/>
    <property type="match status" value="1"/>
</dbReference>
<dbReference type="OMA" id="VRPAKIW"/>
<dbReference type="SUPFAM" id="SSF160104">
    <property type="entry name" value="Acetoacetate decarboxylase-like"/>
    <property type="match status" value="1"/>
</dbReference>